<name>A0A644Z486_9ZZZZ</name>
<accession>A0A644Z486</accession>
<dbReference type="EMBL" id="VSSQ01007367">
    <property type="protein sequence ID" value="MPM35700.1"/>
    <property type="molecule type" value="Genomic_DNA"/>
</dbReference>
<dbReference type="AlphaFoldDB" id="A0A644Z486"/>
<sequence length="256" mass="29328">MISVRLGDPPALLKGKYRKVGIYVREDVVYSIEERLQIRRDAETILETAGVGSGSVTLVQGASMYHLISVLLKAGVPLWATTYDLADFQLAHISKSQQNLLRLTDDEKVTRVFEPENGLVLRFPETVGQAPVLYVSVKARPALSSLKLCQFQLPEWFSPVEYHLAFLDSEGFTVRQEEVEKYLLKQMLGETTPPEVYSYLSKGIGLVIHVAPKTFSYRFPEFTLEHVAHWPMDELQNELEEMMLRLRQYRTFSEDR</sequence>
<proteinExistence type="predicted"/>
<reference evidence="1" key="1">
    <citation type="submission" date="2019-08" db="EMBL/GenBank/DDBJ databases">
        <authorList>
            <person name="Kucharzyk K."/>
            <person name="Murdoch R.W."/>
            <person name="Higgins S."/>
            <person name="Loffler F."/>
        </authorList>
    </citation>
    <scope>NUCLEOTIDE SEQUENCE</scope>
</reference>
<comment type="caution">
    <text evidence="1">The sequence shown here is derived from an EMBL/GenBank/DDBJ whole genome shotgun (WGS) entry which is preliminary data.</text>
</comment>
<evidence type="ECO:0000313" key="1">
    <source>
        <dbReference type="EMBL" id="MPM35700.1"/>
    </source>
</evidence>
<gene>
    <name evidence="1" type="ORF">SDC9_82293</name>
</gene>
<organism evidence="1">
    <name type="scientific">bioreactor metagenome</name>
    <dbReference type="NCBI Taxonomy" id="1076179"/>
    <lineage>
        <taxon>unclassified sequences</taxon>
        <taxon>metagenomes</taxon>
        <taxon>ecological metagenomes</taxon>
    </lineage>
</organism>
<protein>
    <submittedName>
        <fullName evidence="1">Uncharacterized protein</fullName>
    </submittedName>
</protein>